<name>A0A3M7PUV9_BRAPC</name>
<comment type="caution">
    <text evidence="1">The sequence shown here is derived from an EMBL/GenBank/DDBJ whole genome shotgun (WGS) entry which is preliminary data.</text>
</comment>
<sequence length="109" mass="13067">MKRKKLIPISSFHNFLPNLQFRNNFLYTSFLYIQITLNVSFGFLKGLNLEWNIPIINFLKFFDRSISVRIERNGDWTDNSKIKKNDNFCPFRLASKLRIFLNFITIVKN</sequence>
<evidence type="ECO:0000313" key="1">
    <source>
        <dbReference type="EMBL" id="RNA02744.1"/>
    </source>
</evidence>
<keyword evidence="2" id="KW-1185">Reference proteome</keyword>
<proteinExistence type="predicted"/>
<accession>A0A3M7PUV9</accession>
<protein>
    <submittedName>
        <fullName evidence="1">Uncharacterized protein</fullName>
    </submittedName>
</protein>
<gene>
    <name evidence="1" type="ORF">BpHYR1_047277</name>
</gene>
<reference evidence="1 2" key="1">
    <citation type="journal article" date="2018" name="Sci. Rep.">
        <title>Genomic signatures of local adaptation to the degree of environmental predictability in rotifers.</title>
        <authorList>
            <person name="Franch-Gras L."/>
            <person name="Hahn C."/>
            <person name="Garcia-Roger E.M."/>
            <person name="Carmona M.J."/>
            <person name="Serra M."/>
            <person name="Gomez A."/>
        </authorList>
    </citation>
    <scope>NUCLEOTIDE SEQUENCE [LARGE SCALE GENOMIC DNA]</scope>
    <source>
        <strain evidence="1">HYR1</strain>
    </source>
</reference>
<evidence type="ECO:0000313" key="2">
    <source>
        <dbReference type="Proteomes" id="UP000276133"/>
    </source>
</evidence>
<dbReference type="AlphaFoldDB" id="A0A3M7PUV9"/>
<organism evidence="1 2">
    <name type="scientific">Brachionus plicatilis</name>
    <name type="common">Marine rotifer</name>
    <name type="synonym">Brachionus muelleri</name>
    <dbReference type="NCBI Taxonomy" id="10195"/>
    <lineage>
        <taxon>Eukaryota</taxon>
        <taxon>Metazoa</taxon>
        <taxon>Spiralia</taxon>
        <taxon>Gnathifera</taxon>
        <taxon>Rotifera</taxon>
        <taxon>Eurotatoria</taxon>
        <taxon>Monogononta</taxon>
        <taxon>Pseudotrocha</taxon>
        <taxon>Ploima</taxon>
        <taxon>Brachionidae</taxon>
        <taxon>Brachionus</taxon>
    </lineage>
</organism>
<dbReference type="Proteomes" id="UP000276133">
    <property type="component" value="Unassembled WGS sequence"/>
</dbReference>
<dbReference type="EMBL" id="REGN01008771">
    <property type="protein sequence ID" value="RNA02744.1"/>
    <property type="molecule type" value="Genomic_DNA"/>
</dbReference>